<dbReference type="AlphaFoldDB" id="A0A158KHN3"/>
<proteinExistence type="predicted"/>
<dbReference type="Proteomes" id="UP000054717">
    <property type="component" value="Unassembled WGS sequence"/>
</dbReference>
<dbReference type="EMBL" id="FCNZ02000075">
    <property type="protein sequence ID" value="SAL80658.1"/>
    <property type="molecule type" value="Genomic_DNA"/>
</dbReference>
<dbReference type="RefSeq" id="WP_087633949.1">
    <property type="nucleotide sequence ID" value="NZ_FCNZ02000075.1"/>
</dbReference>
<reference evidence="1" key="1">
    <citation type="submission" date="2016-01" db="EMBL/GenBank/DDBJ databases">
        <authorList>
            <person name="Peeters Charlotte."/>
        </authorList>
    </citation>
    <scope>NUCLEOTIDE SEQUENCE</scope>
    <source>
        <strain evidence="1">LMG 22936</strain>
    </source>
</reference>
<accession>A0A158KHN3</accession>
<sequence>MDIFYHWQKLEHNLKNGEVGHLGSNNSKIVQLAERLPKRIWVFKTPKGMKGSIQLVGSLLVSDEARVAVATDYRNVICYDPFSSESVMFTDSGTPERIQEVSAYFQYRFHSAFSANFNGDAGLQAMESNVVRGLESMVVDWGRCQMLERVKDGKKVQPINPFAKLST</sequence>
<protein>
    <submittedName>
        <fullName evidence="1">Uncharacterized protein</fullName>
    </submittedName>
</protein>
<keyword evidence="2" id="KW-1185">Reference proteome</keyword>
<comment type="caution">
    <text evidence="1">The sequence shown here is derived from an EMBL/GenBank/DDBJ whole genome shotgun (WGS) entry which is preliminary data.</text>
</comment>
<organism evidence="1 2">
    <name type="scientific">Caballeronia telluris</name>
    <dbReference type="NCBI Taxonomy" id="326475"/>
    <lineage>
        <taxon>Bacteria</taxon>
        <taxon>Pseudomonadati</taxon>
        <taxon>Pseudomonadota</taxon>
        <taxon>Betaproteobacteria</taxon>
        <taxon>Burkholderiales</taxon>
        <taxon>Burkholderiaceae</taxon>
        <taxon>Caballeronia</taxon>
    </lineage>
</organism>
<evidence type="ECO:0000313" key="1">
    <source>
        <dbReference type="EMBL" id="SAL80658.1"/>
    </source>
</evidence>
<evidence type="ECO:0000313" key="2">
    <source>
        <dbReference type="Proteomes" id="UP000054717"/>
    </source>
</evidence>
<gene>
    <name evidence="1" type="ORF">AWB66_06292</name>
</gene>
<name>A0A158KHN3_9BURK</name>
<dbReference type="STRING" id="326475.AWB66_06292"/>